<protein>
    <submittedName>
        <fullName evidence="1">Uncharacterized protein</fullName>
    </submittedName>
</protein>
<dbReference type="EMBL" id="JACCEL010000015">
    <property type="protein sequence ID" value="MBG9978567.1"/>
    <property type="molecule type" value="Genomic_DNA"/>
</dbReference>
<dbReference type="InterPro" id="IPR010982">
    <property type="entry name" value="Lambda_DNA-bd_dom_sf"/>
</dbReference>
<organism evidence="1 2">
    <name type="scientific">Ruoffia tabacinasalis</name>
    <dbReference type="NCBI Taxonomy" id="87458"/>
    <lineage>
        <taxon>Bacteria</taxon>
        <taxon>Bacillati</taxon>
        <taxon>Bacillota</taxon>
        <taxon>Bacilli</taxon>
        <taxon>Lactobacillales</taxon>
        <taxon>Aerococcaceae</taxon>
        <taxon>Ruoffia</taxon>
    </lineage>
</organism>
<dbReference type="RefSeq" id="WP_197104635.1">
    <property type="nucleotide sequence ID" value="NZ_JACCEL010000015.1"/>
</dbReference>
<sequence>MSSNYLNELLKEHNPELLKSMQTEQYDLSNQIVKLRVQSNLELEELALKVGLKPEDYLDYEYGEDRFSVADYKSLISKIQQINSQKSGVKMPRKMISIGKIQSARVISVTKKSEKYRPTKLNRGGAWKKQKVSNMTEHLLIH</sequence>
<dbReference type="SUPFAM" id="SSF47413">
    <property type="entry name" value="lambda repressor-like DNA-binding domains"/>
    <property type="match status" value="1"/>
</dbReference>
<gene>
    <name evidence="1" type="ORF">HYQ42_07170</name>
</gene>
<reference evidence="1 2" key="1">
    <citation type="submission" date="2020-07" db="EMBL/GenBank/DDBJ databases">
        <title>Facklamia lactis sp. nov., isolated from raw milk.</title>
        <authorList>
            <person name="Doll E.V."/>
            <person name="Huptas C."/>
            <person name="Staib L."/>
            <person name="Wenning M."/>
            <person name="Scherer S."/>
        </authorList>
    </citation>
    <scope>NUCLEOTIDE SEQUENCE [LARGE SCALE GENOMIC DNA]</scope>
    <source>
        <strain evidence="1 2">DSM 104272</strain>
    </source>
</reference>
<evidence type="ECO:0000313" key="2">
    <source>
        <dbReference type="Proteomes" id="UP000823401"/>
    </source>
</evidence>
<keyword evidence="2" id="KW-1185">Reference proteome</keyword>
<accession>A0ABS0LKI8</accession>
<proteinExistence type="predicted"/>
<evidence type="ECO:0000313" key="1">
    <source>
        <dbReference type="EMBL" id="MBG9978567.1"/>
    </source>
</evidence>
<dbReference type="Proteomes" id="UP000823401">
    <property type="component" value="Unassembled WGS sequence"/>
</dbReference>
<name>A0ABS0LKI8_9LACT</name>
<comment type="caution">
    <text evidence="1">The sequence shown here is derived from an EMBL/GenBank/DDBJ whole genome shotgun (WGS) entry which is preliminary data.</text>
</comment>